<dbReference type="Gene3D" id="3.40.630.30">
    <property type="match status" value="1"/>
</dbReference>
<sequence>MSSPIRHCENDDAGARLTYEAIDFDDAAQRDWLVADLRRAADDPGTERPQWWIEAPDHAADDVAAAAGWERVRSLVQLRRPLPLDPPPQVTGLRTFDADRDIDAWLALNNEAFAWHPDQGYQNRAGLAIELAAPWVDLEGFFVVDAGQADGTAAGDNPESGVTGGLDGFCWTKFHPADGDDPSLGEVYVIATAAHARGRGLGRALVEVGMDHQHRVRGAEVAMLWTEADNEAALGLYEAMGYAIHHTNVAYAPVDDR</sequence>
<dbReference type="PANTHER" id="PTHR43617">
    <property type="entry name" value="L-AMINO ACID N-ACETYLTRANSFERASE"/>
    <property type="match status" value="1"/>
</dbReference>
<comment type="caution">
    <text evidence="2">The sequence shown here is derived from an EMBL/GenBank/DDBJ whole genome shotgun (WGS) entry which is preliminary data.</text>
</comment>
<protein>
    <submittedName>
        <fullName evidence="2">GNAT family N-acetyltransferase</fullName>
    </submittedName>
</protein>
<name>A0A936TE10_9ACTN</name>
<dbReference type="GO" id="GO:0010125">
    <property type="term" value="P:mycothiol biosynthetic process"/>
    <property type="evidence" value="ECO:0007669"/>
    <property type="project" value="TreeGrafter"/>
</dbReference>
<feature type="domain" description="N-acetyltransferase" evidence="1">
    <location>
        <begin position="91"/>
        <end position="257"/>
    </location>
</feature>
<dbReference type="PROSITE" id="PS51186">
    <property type="entry name" value="GNAT"/>
    <property type="match status" value="1"/>
</dbReference>
<evidence type="ECO:0000259" key="1">
    <source>
        <dbReference type="PROSITE" id="PS51186"/>
    </source>
</evidence>
<dbReference type="Proteomes" id="UP000727993">
    <property type="component" value="Unassembled WGS sequence"/>
</dbReference>
<evidence type="ECO:0000313" key="3">
    <source>
        <dbReference type="Proteomes" id="UP000727993"/>
    </source>
</evidence>
<dbReference type="InterPro" id="IPR000182">
    <property type="entry name" value="GNAT_dom"/>
</dbReference>
<gene>
    <name evidence="2" type="ORF">IPN02_15440</name>
</gene>
<dbReference type="GO" id="GO:0008999">
    <property type="term" value="F:protein-N-terminal-alanine acetyltransferase activity"/>
    <property type="evidence" value="ECO:0007669"/>
    <property type="project" value="TreeGrafter"/>
</dbReference>
<dbReference type="PANTHER" id="PTHR43617:SF31">
    <property type="entry name" value="MYCOTHIOL ACETYLTRANSFERASE"/>
    <property type="match status" value="1"/>
</dbReference>
<accession>A0A936TE10</accession>
<proteinExistence type="predicted"/>
<organism evidence="2 3">
    <name type="scientific">Candidatus Neomicrothrix subdominans</name>
    <dbReference type="NCBI Taxonomy" id="2954438"/>
    <lineage>
        <taxon>Bacteria</taxon>
        <taxon>Bacillati</taxon>
        <taxon>Actinomycetota</taxon>
        <taxon>Acidimicrobiia</taxon>
        <taxon>Acidimicrobiales</taxon>
        <taxon>Microthrixaceae</taxon>
        <taxon>Candidatus Neomicrothrix</taxon>
    </lineage>
</organism>
<dbReference type="Pfam" id="PF00583">
    <property type="entry name" value="Acetyltransf_1"/>
    <property type="match status" value="1"/>
</dbReference>
<dbReference type="InterPro" id="IPR016181">
    <property type="entry name" value="Acyl_CoA_acyltransferase"/>
</dbReference>
<dbReference type="SUPFAM" id="SSF55729">
    <property type="entry name" value="Acyl-CoA N-acyltransferases (Nat)"/>
    <property type="match status" value="1"/>
</dbReference>
<evidence type="ECO:0000313" key="2">
    <source>
        <dbReference type="EMBL" id="MBK9298196.1"/>
    </source>
</evidence>
<dbReference type="AlphaFoldDB" id="A0A936TE10"/>
<reference evidence="2 3" key="1">
    <citation type="submission" date="2020-10" db="EMBL/GenBank/DDBJ databases">
        <title>Connecting structure to function with the recovery of over 1000 high-quality activated sludge metagenome-assembled genomes encoding full-length rRNA genes using long-read sequencing.</title>
        <authorList>
            <person name="Singleton C.M."/>
            <person name="Petriglieri F."/>
            <person name="Kristensen J.M."/>
            <person name="Kirkegaard R.H."/>
            <person name="Michaelsen T.Y."/>
            <person name="Andersen M.H."/>
            <person name="Karst S.M."/>
            <person name="Dueholm M.S."/>
            <person name="Nielsen P.H."/>
            <person name="Albertsen M."/>
        </authorList>
    </citation>
    <scope>NUCLEOTIDE SEQUENCE [LARGE SCALE GENOMIC DNA]</scope>
    <source>
        <strain evidence="2">Lyne_18-Q3-R50-59_MAXAC.006</strain>
    </source>
</reference>
<dbReference type="GO" id="GO:0035447">
    <property type="term" value="F:mycothiol synthase activity"/>
    <property type="evidence" value="ECO:0007669"/>
    <property type="project" value="TreeGrafter"/>
</dbReference>
<dbReference type="InterPro" id="IPR050276">
    <property type="entry name" value="MshD_Acetyltransferase"/>
</dbReference>
<dbReference type="CDD" id="cd04301">
    <property type="entry name" value="NAT_SF"/>
    <property type="match status" value="1"/>
</dbReference>
<dbReference type="EMBL" id="JADJZA010000008">
    <property type="protein sequence ID" value="MBK9298196.1"/>
    <property type="molecule type" value="Genomic_DNA"/>
</dbReference>